<evidence type="ECO:0000259" key="3">
    <source>
        <dbReference type="PROSITE" id="PS50110"/>
    </source>
</evidence>
<keyword evidence="1 2" id="KW-0597">Phosphoprotein</keyword>
<dbReference type="GO" id="GO:0000160">
    <property type="term" value="P:phosphorelay signal transduction system"/>
    <property type="evidence" value="ECO:0007669"/>
    <property type="project" value="InterPro"/>
</dbReference>
<name>A0A975P5V2_9RHOB</name>
<dbReference type="PANTHER" id="PTHR44591:SF25">
    <property type="entry name" value="CHEMOTAXIS TWO-COMPONENT RESPONSE REGULATOR"/>
    <property type="match status" value="1"/>
</dbReference>
<sequence length="169" mass="18200">MKRDRGTTVSLYLPRSAAQQRADVLMPASGIVPMGAGEHIVAAEDDPALRHHVKRLVESLGYRVTMAADGSEALAAIRAAGDVTLLFTDVVMPGELPGRLLAEKACAEYPSLRVLFTSGYTENSIVHHGRLDHGVQLLSKPYRRDELARKLRAVLDAPLPTLTGGPVPD</sequence>
<gene>
    <name evidence="4" type="ORF">KM031_12600</name>
</gene>
<dbReference type="InterPro" id="IPR050595">
    <property type="entry name" value="Bact_response_regulator"/>
</dbReference>
<feature type="modified residue" description="4-aspartylphosphate" evidence="2">
    <location>
        <position position="89"/>
    </location>
</feature>
<dbReference type="PANTHER" id="PTHR44591">
    <property type="entry name" value="STRESS RESPONSE REGULATOR PROTEIN 1"/>
    <property type="match status" value="1"/>
</dbReference>
<dbReference type="SUPFAM" id="SSF52172">
    <property type="entry name" value="CheY-like"/>
    <property type="match status" value="1"/>
</dbReference>
<evidence type="ECO:0000313" key="5">
    <source>
        <dbReference type="Proteomes" id="UP000679352"/>
    </source>
</evidence>
<dbReference type="AlphaFoldDB" id="A0A975P5V2"/>
<protein>
    <submittedName>
        <fullName evidence="4">Response regulator</fullName>
    </submittedName>
</protein>
<evidence type="ECO:0000256" key="1">
    <source>
        <dbReference type="ARBA" id="ARBA00022553"/>
    </source>
</evidence>
<proteinExistence type="predicted"/>
<dbReference type="Pfam" id="PF00072">
    <property type="entry name" value="Response_reg"/>
    <property type="match status" value="1"/>
</dbReference>
<dbReference type="EMBL" id="CP076361">
    <property type="protein sequence ID" value="QWK89673.1"/>
    <property type="molecule type" value="Genomic_DNA"/>
</dbReference>
<organism evidence="4 5">
    <name type="scientific">Gemmobacter fulvus</name>
    <dbReference type="NCBI Taxonomy" id="2840474"/>
    <lineage>
        <taxon>Bacteria</taxon>
        <taxon>Pseudomonadati</taxon>
        <taxon>Pseudomonadota</taxon>
        <taxon>Alphaproteobacteria</taxon>
        <taxon>Rhodobacterales</taxon>
        <taxon>Paracoccaceae</taxon>
        <taxon>Gemmobacter</taxon>
    </lineage>
</organism>
<dbReference type="RefSeq" id="WP_215507377.1">
    <property type="nucleotide sequence ID" value="NZ_CP076361.1"/>
</dbReference>
<dbReference type="InterPro" id="IPR011006">
    <property type="entry name" value="CheY-like_superfamily"/>
</dbReference>
<accession>A0A975P5V2</accession>
<evidence type="ECO:0000256" key="2">
    <source>
        <dbReference type="PROSITE-ProRule" id="PRU00169"/>
    </source>
</evidence>
<dbReference type="PROSITE" id="PS50110">
    <property type="entry name" value="RESPONSE_REGULATORY"/>
    <property type="match status" value="1"/>
</dbReference>
<dbReference type="Gene3D" id="3.40.50.2300">
    <property type="match status" value="1"/>
</dbReference>
<reference evidence="4" key="1">
    <citation type="submission" date="2021-06" db="EMBL/GenBank/DDBJ databases">
        <title>Direct submission.</title>
        <authorList>
            <person name="Lee C.-S."/>
            <person name="Jin L."/>
        </authorList>
    </citation>
    <scope>NUCLEOTIDE SEQUENCE</scope>
    <source>
        <strain evidence="4">Con5</strain>
    </source>
</reference>
<dbReference type="InterPro" id="IPR001789">
    <property type="entry name" value="Sig_transdc_resp-reg_receiver"/>
</dbReference>
<dbReference type="Proteomes" id="UP000679352">
    <property type="component" value="Chromosome"/>
</dbReference>
<dbReference type="KEGG" id="gfu:KM031_12600"/>
<dbReference type="SMART" id="SM00448">
    <property type="entry name" value="REC"/>
    <property type="match status" value="1"/>
</dbReference>
<feature type="domain" description="Response regulatory" evidence="3">
    <location>
        <begin position="39"/>
        <end position="155"/>
    </location>
</feature>
<evidence type="ECO:0000313" key="4">
    <source>
        <dbReference type="EMBL" id="QWK89673.1"/>
    </source>
</evidence>
<keyword evidence="5" id="KW-1185">Reference proteome</keyword>